<dbReference type="InterPro" id="IPR003593">
    <property type="entry name" value="AAA+_ATPase"/>
</dbReference>
<evidence type="ECO:0000256" key="11">
    <source>
        <dbReference type="SAM" id="Phobius"/>
    </source>
</evidence>
<organism evidence="13 14">
    <name type="scientific">Paramecium primaurelia</name>
    <dbReference type="NCBI Taxonomy" id="5886"/>
    <lineage>
        <taxon>Eukaryota</taxon>
        <taxon>Sar</taxon>
        <taxon>Alveolata</taxon>
        <taxon>Ciliophora</taxon>
        <taxon>Intramacronucleata</taxon>
        <taxon>Oligohymenophorea</taxon>
        <taxon>Peniculida</taxon>
        <taxon>Parameciidae</taxon>
        <taxon>Paramecium</taxon>
    </lineage>
</organism>
<feature type="transmembrane region" description="Helical" evidence="11">
    <location>
        <begin position="753"/>
        <end position="777"/>
    </location>
</feature>
<comment type="subcellular location">
    <subcellularLocation>
        <location evidence="1">Membrane</location>
        <topology evidence="1">Multi-pass membrane protein</topology>
    </subcellularLocation>
</comment>
<dbReference type="PROSITE" id="PS00211">
    <property type="entry name" value="ABC_TRANSPORTER_1"/>
    <property type="match status" value="1"/>
</dbReference>
<feature type="domain" description="ABC transporter" evidence="12">
    <location>
        <begin position="319"/>
        <end position="546"/>
    </location>
</feature>
<keyword evidence="7" id="KW-0067">ATP-binding</keyword>
<dbReference type="FunFam" id="3.40.50.300:FF:001253">
    <property type="entry name" value="ATP-binding cassette protein subfamily A, member 10"/>
    <property type="match status" value="1"/>
</dbReference>
<dbReference type="OMA" id="WEKMYNT"/>
<evidence type="ECO:0000256" key="10">
    <source>
        <dbReference type="SAM" id="Coils"/>
    </source>
</evidence>
<dbReference type="EMBL" id="CAJJDM010000032">
    <property type="protein sequence ID" value="CAD8062263.1"/>
    <property type="molecule type" value="Genomic_DNA"/>
</dbReference>
<dbReference type="GO" id="GO:0140359">
    <property type="term" value="F:ABC-type transporter activity"/>
    <property type="evidence" value="ECO:0007669"/>
    <property type="project" value="InterPro"/>
</dbReference>
<proteinExistence type="inferred from homology"/>
<evidence type="ECO:0000256" key="9">
    <source>
        <dbReference type="ARBA" id="ARBA00023136"/>
    </source>
</evidence>
<dbReference type="Pfam" id="PF00005">
    <property type="entry name" value="ABC_tran"/>
    <property type="match status" value="2"/>
</dbReference>
<keyword evidence="10" id="KW-0175">Coiled coil</keyword>
<dbReference type="CDD" id="cd03263">
    <property type="entry name" value="ABC_subfamily_A"/>
    <property type="match status" value="2"/>
</dbReference>
<dbReference type="InterPro" id="IPR017871">
    <property type="entry name" value="ABC_transporter-like_CS"/>
</dbReference>
<dbReference type="InterPro" id="IPR003439">
    <property type="entry name" value="ABC_transporter-like_ATP-bd"/>
</dbReference>
<keyword evidence="4 11" id="KW-0812">Transmembrane</keyword>
<feature type="coiled-coil region" evidence="10">
    <location>
        <begin position="977"/>
        <end position="1004"/>
    </location>
</feature>
<evidence type="ECO:0000256" key="7">
    <source>
        <dbReference type="ARBA" id="ARBA00022840"/>
    </source>
</evidence>
<dbReference type="FunFam" id="3.40.50.300:FF:000335">
    <property type="entry name" value="ATP binding cassette subfamily A member 5"/>
    <property type="match status" value="1"/>
</dbReference>
<feature type="transmembrane region" description="Helical" evidence="11">
    <location>
        <begin position="902"/>
        <end position="925"/>
    </location>
</feature>
<sequence>MNSQQQIISLIKKNLLISYRNREIFIEALLPIIVSLMLTFREYLSEMKQLMPLLYSLATASTQRSMLIKLVEEKSKRYKELQKIMGMNEKSYLIGWVLTGYIRVIIAVIIFELSFFLMFPIFGIKWDDQFNESFISLTWPYFLFSIASMNQIYLFSSLFNEVKIAGEIQSFFQIACVFFIYFTFVESAANTFSFYFFLSIFSPQCSVAFTYIASMKPGIPGDILSANLFPSEQIMNIYSTKYEGAQMAVQAIIYFLLFLYFEQVIPNEYGVAKEPLFFLKRNKVQIKENDLFAQLQSEDNDVSSAIYHEEIKYSVPPSIIIKNLQKKFGTLKAVDNISLSLYESEIFCLLGHNGAGKTTAISVLTGMISKTSGLVSMYGMNLDTQLPKIRQSLGLCTQKDCLYEDLTVEENLKYISSIKGKVNKYEILEILKKTDLIGERHIQVKVLSGGSKRKLSLGMSLVGNSKIIFLDEPTSGMDAYSRRQIWSILERIRQDQRTIILTTHHLDEAEILANRIGIMSKGQLLAVGTSNFIKKKFGEGYNLKITFSDVQLRNQIYEKVNKYVPECFLETEHSNENQYVFNIPFTSKNTLGQLFQELEQMSVQIGLSMKTLEDAFVKIGMEEEQAQLTFRRQSEIQIAKQSLGIPASDDDNERDNQEFLSYPIEIKDKDTQNDDIKSIPKCLSNDPQYSFLNQILAIFLRRYYTVVRTTTNYFSIIIPMIAFINGLVVVAYVEFQDEKYKELPDYVLNHFKINLLASCCVIAFCFNATIYITQPVLEKEYFLKQSLQGMGLRNLTYWLGTFFFDLIIFFLNLVLFLIVSALLDLNIVFDNIARSLSCFLVFGPSQILFAYIMGFVFNKLESALKLFTIFCFFILFCLPNILVAFTFFFYKELKKPVYLENVLYVFEILFSIISPFYAFFSAYLFTANNYLEVESFFEAPYLLTTTESYLLIILGQIVVFTGVLFFLENKKSFINHNQIQQEVNENIEEEVQNERNRVLQANNNDPIKSKFLEKQYTKGKPTLQQLTFSVQKGEILGIIGPNGAGKSTLINIFSGINTPTAGQALLNDYEPKQQIMSIMQHVGVCPQFDCIWENLTPVEHLQLFGRIKGLQGKELSAAVSYFIKTMQLDLFLNTKAGQLSGGNKRKLCVADALIGGSDITFFDEPSSGVDPISRRFLFNTLKRNIQLRACSAIMTTHTIEEAESLSDRIGILIAGQFKCLGSPQYLRQKYGSGYQISVKYINPQVINLIQNQFSYAKQIEEKREGYLMYSLPKEGFSFYRSFNFFQSLQQEGHIEDFQIEENSLESVFIHFSKIQQEINEKDGIAID</sequence>
<evidence type="ECO:0000313" key="13">
    <source>
        <dbReference type="EMBL" id="CAD8062263.1"/>
    </source>
</evidence>
<feature type="transmembrane region" description="Helical" evidence="11">
    <location>
        <begin position="92"/>
        <end position="119"/>
    </location>
</feature>
<evidence type="ECO:0000256" key="1">
    <source>
        <dbReference type="ARBA" id="ARBA00004141"/>
    </source>
</evidence>
<feature type="transmembrane region" description="Helical" evidence="11">
    <location>
        <begin position="713"/>
        <end position="733"/>
    </location>
</feature>
<evidence type="ECO:0000259" key="12">
    <source>
        <dbReference type="PROSITE" id="PS50893"/>
    </source>
</evidence>
<dbReference type="Proteomes" id="UP000688137">
    <property type="component" value="Unassembled WGS sequence"/>
</dbReference>
<dbReference type="SMART" id="SM00382">
    <property type="entry name" value="AAA"/>
    <property type="match status" value="2"/>
</dbReference>
<dbReference type="PROSITE" id="PS50893">
    <property type="entry name" value="ABC_TRANSPORTER_2"/>
    <property type="match status" value="2"/>
</dbReference>
<evidence type="ECO:0000256" key="8">
    <source>
        <dbReference type="ARBA" id="ARBA00022989"/>
    </source>
</evidence>
<dbReference type="GO" id="GO:0005319">
    <property type="term" value="F:lipid transporter activity"/>
    <property type="evidence" value="ECO:0007669"/>
    <property type="project" value="TreeGrafter"/>
</dbReference>
<dbReference type="GO" id="GO:0016020">
    <property type="term" value="C:membrane"/>
    <property type="evidence" value="ECO:0007669"/>
    <property type="project" value="UniProtKB-SubCell"/>
</dbReference>
<feature type="domain" description="ABC transporter" evidence="12">
    <location>
        <begin position="1007"/>
        <end position="1239"/>
    </location>
</feature>
<feature type="transmembrane region" description="Helical" evidence="11">
    <location>
        <begin position="863"/>
        <end position="890"/>
    </location>
</feature>
<evidence type="ECO:0000256" key="5">
    <source>
        <dbReference type="ARBA" id="ARBA00022737"/>
    </source>
</evidence>
<reference evidence="13" key="1">
    <citation type="submission" date="2021-01" db="EMBL/GenBank/DDBJ databases">
        <authorList>
            <consortium name="Genoscope - CEA"/>
            <person name="William W."/>
        </authorList>
    </citation>
    <scope>NUCLEOTIDE SEQUENCE</scope>
</reference>
<dbReference type="PANTHER" id="PTHR19229">
    <property type="entry name" value="ATP-BINDING CASSETTE TRANSPORTER SUBFAMILY A ABCA"/>
    <property type="match status" value="1"/>
</dbReference>
<gene>
    <name evidence="13" type="ORF">PPRIM_AZ9-3.1.T0330049</name>
</gene>
<feature type="transmembrane region" description="Helical" evidence="11">
    <location>
        <begin position="949"/>
        <end position="967"/>
    </location>
</feature>
<evidence type="ECO:0000256" key="3">
    <source>
        <dbReference type="ARBA" id="ARBA00022448"/>
    </source>
</evidence>
<feature type="transmembrane region" description="Helical" evidence="11">
    <location>
        <begin position="797"/>
        <end position="823"/>
    </location>
</feature>
<comment type="similarity">
    <text evidence="2">Belongs to the ABC transporter superfamily. ABCA family.</text>
</comment>
<accession>A0A8S1L9B0</accession>
<keyword evidence="14" id="KW-1185">Reference proteome</keyword>
<evidence type="ECO:0000313" key="14">
    <source>
        <dbReference type="Proteomes" id="UP000688137"/>
    </source>
</evidence>
<keyword evidence="5" id="KW-0677">Repeat</keyword>
<keyword evidence="8 11" id="KW-1133">Transmembrane helix</keyword>
<dbReference type="GO" id="GO:0005524">
    <property type="term" value="F:ATP binding"/>
    <property type="evidence" value="ECO:0007669"/>
    <property type="project" value="UniProtKB-KW"/>
</dbReference>
<dbReference type="InterPro" id="IPR026082">
    <property type="entry name" value="ABCA"/>
</dbReference>
<evidence type="ECO:0000256" key="2">
    <source>
        <dbReference type="ARBA" id="ARBA00008869"/>
    </source>
</evidence>
<keyword evidence="6" id="KW-0547">Nucleotide-binding</keyword>
<protein>
    <recommendedName>
        <fullName evidence="12">ABC transporter domain-containing protein</fullName>
    </recommendedName>
</protein>
<keyword evidence="3" id="KW-0813">Transport</keyword>
<dbReference type="PANTHER" id="PTHR19229:SF36">
    <property type="entry name" value="ATP-BINDING CASSETTE SUB-FAMILY A MEMBER 2"/>
    <property type="match status" value="1"/>
</dbReference>
<comment type="caution">
    <text evidence="13">The sequence shown here is derived from an EMBL/GenBank/DDBJ whole genome shotgun (WGS) entry which is preliminary data.</text>
</comment>
<keyword evidence="9 11" id="KW-0472">Membrane</keyword>
<name>A0A8S1L9B0_PARPR</name>
<evidence type="ECO:0000256" key="4">
    <source>
        <dbReference type="ARBA" id="ARBA00022692"/>
    </source>
</evidence>
<feature type="transmembrane region" description="Helical" evidence="11">
    <location>
        <begin position="139"/>
        <end position="159"/>
    </location>
</feature>
<dbReference type="GO" id="GO:0016887">
    <property type="term" value="F:ATP hydrolysis activity"/>
    <property type="evidence" value="ECO:0007669"/>
    <property type="project" value="InterPro"/>
</dbReference>
<feature type="transmembrane region" description="Helical" evidence="11">
    <location>
        <begin position="171"/>
        <end position="188"/>
    </location>
</feature>
<evidence type="ECO:0000256" key="6">
    <source>
        <dbReference type="ARBA" id="ARBA00022741"/>
    </source>
</evidence>
<feature type="transmembrane region" description="Helical" evidence="11">
    <location>
        <begin position="835"/>
        <end position="857"/>
    </location>
</feature>